<accession>A0A8H8BVI5</accession>
<dbReference type="Gene3D" id="1.10.1280.10">
    <property type="entry name" value="Di-copper center containing domain from catechol oxidase"/>
    <property type="match status" value="1"/>
</dbReference>
<evidence type="ECO:0000259" key="5">
    <source>
        <dbReference type="PROSITE" id="PS00497"/>
    </source>
</evidence>
<evidence type="ECO:0000256" key="2">
    <source>
        <dbReference type="ARBA" id="ARBA00023008"/>
    </source>
</evidence>
<keyword evidence="4" id="KW-0732">Signal</keyword>
<dbReference type="GO" id="GO:0046872">
    <property type="term" value="F:metal ion binding"/>
    <property type="evidence" value="ECO:0007669"/>
    <property type="project" value="UniProtKB-KW"/>
</dbReference>
<organism evidence="7 8">
    <name type="scientific">Cadophora malorum</name>
    <dbReference type="NCBI Taxonomy" id="108018"/>
    <lineage>
        <taxon>Eukaryota</taxon>
        <taxon>Fungi</taxon>
        <taxon>Dikarya</taxon>
        <taxon>Ascomycota</taxon>
        <taxon>Pezizomycotina</taxon>
        <taxon>Leotiomycetes</taxon>
        <taxon>Helotiales</taxon>
        <taxon>Ploettnerulaceae</taxon>
        <taxon>Cadophora</taxon>
    </lineage>
</organism>
<dbReference type="Pfam" id="PF00264">
    <property type="entry name" value="Tyrosinase"/>
    <property type="match status" value="1"/>
</dbReference>
<dbReference type="InterPro" id="IPR008922">
    <property type="entry name" value="Di-copper_centre_dom_sf"/>
</dbReference>
<dbReference type="PRINTS" id="PR00092">
    <property type="entry name" value="TYROSINASE"/>
</dbReference>
<name>A0A8H8BVI5_9HELO</name>
<keyword evidence="1" id="KW-0479">Metal-binding</keyword>
<proteinExistence type="predicted"/>
<dbReference type="GO" id="GO:0016491">
    <property type="term" value="F:oxidoreductase activity"/>
    <property type="evidence" value="ECO:0007669"/>
    <property type="project" value="InterPro"/>
</dbReference>
<evidence type="ECO:0000259" key="6">
    <source>
        <dbReference type="PROSITE" id="PS00498"/>
    </source>
</evidence>
<dbReference type="InterPro" id="IPR002227">
    <property type="entry name" value="Tyrosinase_Cu-bd"/>
</dbReference>
<evidence type="ECO:0000256" key="4">
    <source>
        <dbReference type="SAM" id="SignalP"/>
    </source>
</evidence>
<protein>
    <recommendedName>
        <fullName evidence="5 6">Tyrosinase copper-binding domain-containing protein</fullName>
    </recommendedName>
</protein>
<evidence type="ECO:0000256" key="3">
    <source>
        <dbReference type="SAM" id="MobiDB-lite"/>
    </source>
</evidence>
<gene>
    <name evidence="7" type="ORF">IFR04_001253</name>
</gene>
<dbReference type="PROSITE" id="PS00498">
    <property type="entry name" value="TYROSINASE_2"/>
    <property type="match status" value="1"/>
</dbReference>
<keyword evidence="2" id="KW-0186">Copper</keyword>
<dbReference type="PROSITE" id="PS00497">
    <property type="entry name" value="TYROSINASE_1"/>
    <property type="match status" value="1"/>
</dbReference>
<feature type="domain" description="Tyrosinase copper-binding" evidence="6">
    <location>
        <begin position="247"/>
        <end position="258"/>
    </location>
</feature>
<evidence type="ECO:0000256" key="1">
    <source>
        <dbReference type="ARBA" id="ARBA00022723"/>
    </source>
</evidence>
<dbReference type="PANTHER" id="PTHR11474:SF126">
    <property type="entry name" value="TYROSINASE-LIKE PROTEIN TYR-1-RELATED"/>
    <property type="match status" value="1"/>
</dbReference>
<feature type="region of interest" description="Disordered" evidence="3">
    <location>
        <begin position="136"/>
        <end position="156"/>
    </location>
</feature>
<feature type="signal peptide" evidence="4">
    <location>
        <begin position="1"/>
        <end position="20"/>
    </location>
</feature>
<dbReference type="SUPFAM" id="SSF48056">
    <property type="entry name" value="Di-copper centre-containing domain"/>
    <property type="match status" value="1"/>
</dbReference>
<keyword evidence="8" id="KW-1185">Reference proteome</keyword>
<feature type="chain" id="PRO_5034031875" description="Tyrosinase copper-binding domain-containing protein" evidence="4">
    <location>
        <begin position="21"/>
        <end position="325"/>
    </location>
</feature>
<feature type="domain" description="Tyrosinase copper-binding" evidence="5">
    <location>
        <begin position="87"/>
        <end position="104"/>
    </location>
</feature>
<feature type="compositionally biased region" description="Polar residues" evidence="3">
    <location>
        <begin position="145"/>
        <end position="156"/>
    </location>
</feature>
<comment type="caution">
    <text evidence="7">The sequence shown here is derived from an EMBL/GenBank/DDBJ whole genome shotgun (WGS) entry which is preliminary data.</text>
</comment>
<dbReference type="OrthoDB" id="6132182at2759"/>
<evidence type="ECO:0000313" key="8">
    <source>
        <dbReference type="Proteomes" id="UP000664132"/>
    </source>
</evidence>
<evidence type="ECO:0000313" key="7">
    <source>
        <dbReference type="EMBL" id="KAG4425556.1"/>
    </source>
</evidence>
<dbReference type="AlphaFoldDB" id="A0A8H8BVI5"/>
<dbReference type="InterPro" id="IPR050316">
    <property type="entry name" value="Tyrosinase/Hemocyanin"/>
</dbReference>
<sequence>MFLPVSLLALTLSAIPLTSATPTPIARRSNCTNPTIRKEWRTLSREEQINYVEAVNCLTTNPSRIGLSSPLYDDFPYVHNQLNNEIHSVASFLPWHRYFVHVYETALAECGYKGSATYWDWTLDSLAPSTSPIWSPTTGFGGNGSPNTTEPGSFGSTRKCVADGPFNSLRPTYITDSYSPHCLSRNWNNGSSEPGRMLGEYYSPEVVDGGQKLGNYSAYRYQLEGTPHGAIHAMMGGDMGPSTSPNDPIFFLHHTQVDRLWWLWQQQDPEKRNYEYSGIRTQDQFDGVTPPEAELDDWLPMRGLAADLQVKDLMVTESELLCYTY</sequence>
<dbReference type="Proteomes" id="UP000664132">
    <property type="component" value="Unassembled WGS sequence"/>
</dbReference>
<dbReference type="PANTHER" id="PTHR11474">
    <property type="entry name" value="TYROSINASE FAMILY MEMBER"/>
    <property type="match status" value="1"/>
</dbReference>
<dbReference type="EMBL" id="JAFJYH010000009">
    <property type="protein sequence ID" value="KAG4425556.1"/>
    <property type="molecule type" value="Genomic_DNA"/>
</dbReference>
<reference evidence="7" key="1">
    <citation type="submission" date="2021-02" db="EMBL/GenBank/DDBJ databases">
        <title>Genome sequence Cadophora malorum strain M34.</title>
        <authorList>
            <person name="Stefanovic E."/>
            <person name="Vu D."/>
            <person name="Scully C."/>
            <person name="Dijksterhuis J."/>
            <person name="Roader J."/>
            <person name="Houbraken J."/>
        </authorList>
    </citation>
    <scope>NUCLEOTIDE SEQUENCE</scope>
    <source>
        <strain evidence="7">M34</strain>
    </source>
</reference>